<name>A0ABW0ZSR1_9ACTN</name>
<organism evidence="6 7">
    <name type="scientific">Nocardioides vastitatis</name>
    <dbReference type="NCBI Taxonomy" id="2568655"/>
    <lineage>
        <taxon>Bacteria</taxon>
        <taxon>Bacillati</taxon>
        <taxon>Actinomycetota</taxon>
        <taxon>Actinomycetes</taxon>
        <taxon>Propionibacteriales</taxon>
        <taxon>Nocardioidaceae</taxon>
        <taxon>Nocardioides</taxon>
    </lineage>
</organism>
<feature type="transmembrane region" description="Helical" evidence="5">
    <location>
        <begin position="104"/>
        <end position="120"/>
    </location>
</feature>
<sequence>MNQAINHANDKVRARLDTLSDQITETLAEVKPKLRGWLHLASTPVVLAAGIVLVVLSPTATTRIGSSLYVGSALLLFGTSALYHRGTWSPKMWRILNRFDHSNIFLFIAGSYTPFALILLDNPARTIMLSVAWTGAVLGIGFKLFWPTAPRWLSAPIYIALGWAAIFFIPAFFEGATALGLGIGIAIFVLIAVGGALYTLGGLVYGFQWPDPSPRWFGFHEVFHGFTVAAFAAHYVGVSLATYSLR</sequence>
<accession>A0ABW0ZSR1</accession>
<evidence type="ECO:0000256" key="1">
    <source>
        <dbReference type="ARBA" id="ARBA00004141"/>
    </source>
</evidence>
<keyword evidence="4 5" id="KW-0472">Membrane</keyword>
<feature type="transmembrane region" description="Helical" evidence="5">
    <location>
        <begin position="37"/>
        <end position="56"/>
    </location>
</feature>
<dbReference type="Pfam" id="PF03006">
    <property type="entry name" value="HlyIII"/>
    <property type="match status" value="1"/>
</dbReference>
<dbReference type="InterPro" id="IPR004254">
    <property type="entry name" value="AdipoR/HlyIII-related"/>
</dbReference>
<gene>
    <name evidence="6" type="ORF">ACFPQB_22250</name>
</gene>
<feature type="transmembrane region" description="Helical" evidence="5">
    <location>
        <begin position="152"/>
        <end position="173"/>
    </location>
</feature>
<evidence type="ECO:0000256" key="5">
    <source>
        <dbReference type="SAM" id="Phobius"/>
    </source>
</evidence>
<comment type="subcellular location">
    <subcellularLocation>
        <location evidence="1">Membrane</location>
        <topology evidence="1">Multi-pass membrane protein</topology>
    </subcellularLocation>
</comment>
<evidence type="ECO:0000313" key="7">
    <source>
        <dbReference type="Proteomes" id="UP001596072"/>
    </source>
</evidence>
<evidence type="ECO:0000256" key="3">
    <source>
        <dbReference type="ARBA" id="ARBA00022989"/>
    </source>
</evidence>
<dbReference type="EMBL" id="JBHSNS010000020">
    <property type="protein sequence ID" value="MFC5731650.1"/>
    <property type="molecule type" value="Genomic_DNA"/>
</dbReference>
<feature type="transmembrane region" description="Helical" evidence="5">
    <location>
        <begin position="185"/>
        <end position="207"/>
    </location>
</feature>
<feature type="transmembrane region" description="Helical" evidence="5">
    <location>
        <begin position="127"/>
        <end position="146"/>
    </location>
</feature>
<protein>
    <submittedName>
        <fullName evidence="6">Hemolysin III family protein</fullName>
    </submittedName>
</protein>
<feature type="transmembrane region" description="Helical" evidence="5">
    <location>
        <begin position="68"/>
        <end position="84"/>
    </location>
</feature>
<proteinExistence type="predicted"/>
<keyword evidence="7" id="KW-1185">Reference proteome</keyword>
<keyword evidence="2 5" id="KW-0812">Transmembrane</keyword>
<evidence type="ECO:0000256" key="2">
    <source>
        <dbReference type="ARBA" id="ARBA00022692"/>
    </source>
</evidence>
<comment type="caution">
    <text evidence="6">The sequence shown here is derived from an EMBL/GenBank/DDBJ whole genome shotgun (WGS) entry which is preliminary data.</text>
</comment>
<dbReference type="PANTHER" id="PTHR20855">
    <property type="entry name" value="ADIPOR/PROGESTIN RECEPTOR-RELATED"/>
    <property type="match status" value="1"/>
</dbReference>
<evidence type="ECO:0000313" key="6">
    <source>
        <dbReference type="EMBL" id="MFC5731650.1"/>
    </source>
</evidence>
<dbReference type="Proteomes" id="UP001596072">
    <property type="component" value="Unassembled WGS sequence"/>
</dbReference>
<keyword evidence="3 5" id="KW-1133">Transmembrane helix</keyword>
<reference evidence="7" key="1">
    <citation type="journal article" date="2019" name="Int. J. Syst. Evol. Microbiol.">
        <title>The Global Catalogue of Microorganisms (GCM) 10K type strain sequencing project: providing services to taxonomists for standard genome sequencing and annotation.</title>
        <authorList>
            <consortium name="The Broad Institute Genomics Platform"/>
            <consortium name="The Broad Institute Genome Sequencing Center for Infectious Disease"/>
            <person name="Wu L."/>
            <person name="Ma J."/>
        </authorList>
    </citation>
    <scope>NUCLEOTIDE SEQUENCE [LARGE SCALE GENOMIC DNA]</scope>
    <source>
        <strain evidence="7">YIM 94188</strain>
    </source>
</reference>
<dbReference type="RefSeq" id="WP_136436827.1">
    <property type="nucleotide sequence ID" value="NZ_JBHSNS010000020.1"/>
</dbReference>
<evidence type="ECO:0000256" key="4">
    <source>
        <dbReference type="ARBA" id="ARBA00023136"/>
    </source>
</evidence>
<dbReference type="PANTHER" id="PTHR20855:SF3">
    <property type="entry name" value="LD03007P"/>
    <property type="match status" value="1"/>
</dbReference>
<feature type="transmembrane region" description="Helical" evidence="5">
    <location>
        <begin position="222"/>
        <end position="245"/>
    </location>
</feature>